<dbReference type="InterPro" id="IPR001753">
    <property type="entry name" value="Enoyl-CoA_hydra/iso"/>
</dbReference>
<dbReference type="AlphaFoldDB" id="A0A4U5LZ42"/>
<accession>A0A4U5LZ42</accession>
<dbReference type="PANTHER" id="PTHR43149:SF1">
    <property type="entry name" value="DELTA(3,5)-DELTA(2,4)-DIENOYL-COA ISOMERASE, MITOCHONDRIAL"/>
    <property type="match status" value="1"/>
</dbReference>
<sequence>MAREEDVGTGITGILADYKEFIDLDESKREKKPAKEAFGSTRQSLARRQQILQLQKAFAAVESCQKPVLAAVHGQCLGGGVGLLGACDVRLASATVVFALKEIEIAASRNPSTQLRILRS</sequence>
<protein>
    <submittedName>
        <fullName evidence="2">Uncharacterized protein</fullName>
    </submittedName>
</protein>
<evidence type="ECO:0000313" key="3">
    <source>
        <dbReference type="Proteomes" id="UP000298663"/>
    </source>
</evidence>
<dbReference type="Gene3D" id="3.90.226.10">
    <property type="entry name" value="2-enoyl-CoA Hydratase, Chain A, domain 1"/>
    <property type="match status" value="1"/>
</dbReference>
<dbReference type="GO" id="GO:0051750">
    <property type="term" value="F:delta(3,5)-delta(2,4)-dienoyl-CoA isomerase activity"/>
    <property type="evidence" value="ECO:0007669"/>
    <property type="project" value="TreeGrafter"/>
</dbReference>
<evidence type="ECO:0000313" key="2">
    <source>
        <dbReference type="EMBL" id="TKR61579.1"/>
    </source>
</evidence>
<dbReference type="Pfam" id="PF00378">
    <property type="entry name" value="ECH_1"/>
    <property type="match status" value="1"/>
</dbReference>
<comment type="similarity">
    <text evidence="1">Belongs to the enoyl-CoA hydratase/isomerase family.</text>
</comment>
<reference evidence="2 3" key="2">
    <citation type="journal article" date="2019" name="G3 (Bethesda)">
        <title>Hybrid Assembly of the Genome of the Entomopathogenic Nematode Steinernema carpocapsae Identifies the X-Chromosome.</title>
        <authorList>
            <person name="Serra L."/>
            <person name="Macchietto M."/>
            <person name="Macias-Munoz A."/>
            <person name="McGill C.J."/>
            <person name="Rodriguez I.M."/>
            <person name="Rodriguez B."/>
            <person name="Murad R."/>
            <person name="Mortazavi A."/>
        </authorList>
    </citation>
    <scope>NUCLEOTIDE SEQUENCE [LARGE SCALE GENOMIC DNA]</scope>
    <source>
        <strain evidence="2 3">ALL</strain>
    </source>
</reference>
<evidence type="ECO:0000256" key="1">
    <source>
        <dbReference type="ARBA" id="ARBA00005254"/>
    </source>
</evidence>
<comment type="caution">
    <text evidence="2">The sequence shown here is derived from an EMBL/GenBank/DDBJ whole genome shotgun (WGS) entry which is preliminary data.</text>
</comment>
<proteinExistence type="inferred from homology"/>
<organism evidence="2 3">
    <name type="scientific">Steinernema carpocapsae</name>
    <name type="common">Entomopathogenic nematode</name>
    <dbReference type="NCBI Taxonomy" id="34508"/>
    <lineage>
        <taxon>Eukaryota</taxon>
        <taxon>Metazoa</taxon>
        <taxon>Ecdysozoa</taxon>
        <taxon>Nematoda</taxon>
        <taxon>Chromadorea</taxon>
        <taxon>Rhabditida</taxon>
        <taxon>Tylenchina</taxon>
        <taxon>Panagrolaimomorpha</taxon>
        <taxon>Strongyloidoidea</taxon>
        <taxon>Steinernematidae</taxon>
        <taxon>Steinernema</taxon>
    </lineage>
</organism>
<dbReference type="InterPro" id="IPR045002">
    <property type="entry name" value="Ech1-like"/>
</dbReference>
<dbReference type="InterPro" id="IPR029045">
    <property type="entry name" value="ClpP/crotonase-like_dom_sf"/>
</dbReference>
<gene>
    <name evidence="2" type="ORF">L596_028672</name>
</gene>
<dbReference type="Proteomes" id="UP000298663">
    <property type="component" value="Unassembled WGS sequence"/>
</dbReference>
<keyword evidence="3" id="KW-1185">Reference proteome</keyword>
<dbReference type="PANTHER" id="PTHR43149">
    <property type="entry name" value="ENOYL-COA HYDRATASE"/>
    <property type="match status" value="1"/>
</dbReference>
<dbReference type="SUPFAM" id="SSF52096">
    <property type="entry name" value="ClpP/crotonase"/>
    <property type="match status" value="1"/>
</dbReference>
<dbReference type="EMBL" id="AZBU02000011">
    <property type="protein sequence ID" value="TKR61579.1"/>
    <property type="molecule type" value="Genomic_DNA"/>
</dbReference>
<reference evidence="2 3" key="1">
    <citation type="journal article" date="2015" name="Genome Biol.">
        <title>Comparative genomics of Steinernema reveals deeply conserved gene regulatory networks.</title>
        <authorList>
            <person name="Dillman A.R."/>
            <person name="Macchietto M."/>
            <person name="Porter C.F."/>
            <person name="Rogers A."/>
            <person name="Williams B."/>
            <person name="Antoshechkin I."/>
            <person name="Lee M.M."/>
            <person name="Goodwin Z."/>
            <person name="Lu X."/>
            <person name="Lewis E.E."/>
            <person name="Goodrich-Blair H."/>
            <person name="Stock S.P."/>
            <person name="Adams B.J."/>
            <person name="Sternberg P.W."/>
            <person name="Mortazavi A."/>
        </authorList>
    </citation>
    <scope>NUCLEOTIDE SEQUENCE [LARGE SCALE GENOMIC DNA]</scope>
    <source>
        <strain evidence="2 3">ALL</strain>
    </source>
</reference>
<dbReference type="STRING" id="34508.A0A4U5LZ42"/>
<name>A0A4U5LZ42_STECR</name>